<evidence type="ECO:0000256" key="3">
    <source>
        <dbReference type="ARBA" id="ARBA00022692"/>
    </source>
</evidence>
<feature type="domain" description="GtrA/DPMS transmembrane" evidence="7">
    <location>
        <begin position="6"/>
        <end position="123"/>
    </location>
</feature>
<feature type="transmembrane region" description="Helical" evidence="6">
    <location>
        <begin position="103"/>
        <end position="122"/>
    </location>
</feature>
<comment type="subcellular location">
    <subcellularLocation>
        <location evidence="1">Membrane</location>
        <topology evidence="1">Multi-pass membrane protein</topology>
    </subcellularLocation>
</comment>
<gene>
    <name evidence="8" type="ORF">ABXR19_03310</name>
</gene>
<dbReference type="PANTHER" id="PTHR38459">
    <property type="entry name" value="PROPHAGE BACTOPRENOL-LINKED GLUCOSE TRANSLOCASE HOMOLOG"/>
    <property type="match status" value="1"/>
</dbReference>
<reference evidence="8 9" key="1">
    <citation type="submission" date="2024-07" db="EMBL/GenBank/DDBJ databases">
        <title>Uliginosibacterium flavum JJ3220;KACC:17644.</title>
        <authorList>
            <person name="Kim M.K."/>
        </authorList>
    </citation>
    <scope>NUCLEOTIDE SEQUENCE [LARGE SCALE GENOMIC DNA]</scope>
    <source>
        <strain evidence="8 9">KACC:17644</strain>
    </source>
</reference>
<dbReference type="Proteomes" id="UP001549691">
    <property type="component" value="Unassembled WGS sequence"/>
</dbReference>
<evidence type="ECO:0000259" key="7">
    <source>
        <dbReference type="Pfam" id="PF04138"/>
    </source>
</evidence>
<evidence type="ECO:0000256" key="6">
    <source>
        <dbReference type="SAM" id="Phobius"/>
    </source>
</evidence>
<evidence type="ECO:0000313" key="8">
    <source>
        <dbReference type="EMBL" id="MET7013203.1"/>
    </source>
</evidence>
<comment type="caution">
    <text evidence="8">The sequence shown here is derived from an EMBL/GenBank/DDBJ whole genome shotgun (WGS) entry which is preliminary data.</text>
</comment>
<feature type="transmembrane region" description="Helical" evidence="6">
    <location>
        <begin position="36"/>
        <end position="58"/>
    </location>
</feature>
<dbReference type="InterPro" id="IPR007267">
    <property type="entry name" value="GtrA_DPMS_TM"/>
</dbReference>
<accession>A0ABV2TI25</accession>
<comment type="similarity">
    <text evidence="2">Belongs to the GtrA family.</text>
</comment>
<evidence type="ECO:0000256" key="1">
    <source>
        <dbReference type="ARBA" id="ARBA00004141"/>
    </source>
</evidence>
<dbReference type="RefSeq" id="WP_354599656.1">
    <property type="nucleotide sequence ID" value="NZ_JBEWZI010000002.1"/>
</dbReference>
<name>A0ABV2TI25_9RHOO</name>
<keyword evidence="5 6" id="KW-0472">Membrane</keyword>
<protein>
    <submittedName>
        <fullName evidence="8">GtrA family protein</fullName>
    </submittedName>
</protein>
<evidence type="ECO:0000256" key="4">
    <source>
        <dbReference type="ARBA" id="ARBA00022989"/>
    </source>
</evidence>
<proteinExistence type="inferred from homology"/>
<keyword evidence="4 6" id="KW-1133">Transmembrane helix</keyword>
<dbReference type="EMBL" id="JBEWZI010000002">
    <property type="protein sequence ID" value="MET7013203.1"/>
    <property type="molecule type" value="Genomic_DNA"/>
</dbReference>
<evidence type="ECO:0000313" key="9">
    <source>
        <dbReference type="Proteomes" id="UP001549691"/>
    </source>
</evidence>
<evidence type="ECO:0000256" key="2">
    <source>
        <dbReference type="ARBA" id="ARBA00009399"/>
    </source>
</evidence>
<dbReference type="Pfam" id="PF04138">
    <property type="entry name" value="GtrA_DPMS_TM"/>
    <property type="match status" value="1"/>
</dbReference>
<evidence type="ECO:0000256" key="5">
    <source>
        <dbReference type="ARBA" id="ARBA00023136"/>
    </source>
</evidence>
<organism evidence="8 9">
    <name type="scientific">Uliginosibacterium flavum</name>
    <dbReference type="NCBI Taxonomy" id="1396831"/>
    <lineage>
        <taxon>Bacteria</taxon>
        <taxon>Pseudomonadati</taxon>
        <taxon>Pseudomonadota</taxon>
        <taxon>Betaproteobacteria</taxon>
        <taxon>Rhodocyclales</taxon>
        <taxon>Zoogloeaceae</taxon>
        <taxon>Uliginosibacterium</taxon>
    </lineage>
</organism>
<feature type="transmembrane region" description="Helical" evidence="6">
    <location>
        <begin position="70"/>
        <end position="91"/>
    </location>
</feature>
<keyword evidence="3 6" id="KW-0812">Transmembrane</keyword>
<keyword evidence="9" id="KW-1185">Reference proteome</keyword>
<dbReference type="PANTHER" id="PTHR38459:SF1">
    <property type="entry name" value="PROPHAGE BACTOPRENOL-LINKED GLUCOSE TRANSLOCASE HOMOLOG"/>
    <property type="match status" value="1"/>
</dbReference>
<feature type="transmembrane region" description="Helical" evidence="6">
    <location>
        <begin position="7"/>
        <end position="30"/>
    </location>
</feature>
<sequence>MPEFVRYVLNGLMATVVHYAVLAFNLHVLGFPSAGLANLVAAMFGIAASFLGNRYFVFAHGARDAWHGQAARFIALYGSIALLHGLVMWLWADWLGNDYRVGFLLATAMQFALSYVGNKLLVFKQ</sequence>
<dbReference type="InterPro" id="IPR051401">
    <property type="entry name" value="GtrA_CellWall_Glycosyl"/>
</dbReference>